<comment type="caution">
    <text evidence="7">The sequence shown here is derived from an EMBL/GenBank/DDBJ whole genome shotgun (WGS) entry which is preliminary data.</text>
</comment>
<dbReference type="Gene3D" id="1.25.40.10">
    <property type="entry name" value="Tetratricopeptide repeat domain"/>
    <property type="match status" value="3"/>
</dbReference>
<dbReference type="Proteomes" id="UP000285604">
    <property type="component" value="Unassembled WGS sequence"/>
</dbReference>
<feature type="repeat" description="TPR" evidence="6">
    <location>
        <begin position="470"/>
        <end position="503"/>
    </location>
</feature>
<dbReference type="PANTHER" id="PTHR46630:SF1">
    <property type="entry name" value="TETRATRICOPEPTIDE REPEAT PROTEIN 29"/>
    <property type="match status" value="1"/>
</dbReference>
<evidence type="ECO:0000256" key="3">
    <source>
        <dbReference type="ARBA" id="ARBA00022737"/>
    </source>
</evidence>
<keyword evidence="3" id="KW-0677">Repeat</keyword>
<evidence type="ECO:0000313" key="8">
    <source>
        <dbReference type="Proteomes" id="UP000285604"/>
    </source>
</evidence>
<dbReference type="PANTHER" id="PTHR46630">
    <property type="entry name" value="TETRATRICOPEPTIDE REPEAT PROTEIN 29"/>
    <property type="match status" value="1"/>
</dbReference>
<dbReference type="Pfam" id="PF13424">
    <property type="entry name" value="TPR_12"/>
    <property type="match status" value="1"/>
</dbReference>
<dbReference type="InterPro" id="IPR019734">
    <property type="entry name" value="TPR_rpt"/>
</dbReference>
<evidence type="ECO:0000256" key="1">
    <source>
        <dbReference type="ARBA" id="ARBA00004496"/>
    </source>
</evidence>
<dbReference type="InterPro" id="IPR011990">
    <property type="entry name" value="TPR-like_helical_dom_sf"/>
</dbReference>
<dbReference type="GO" id="GO:0005737">
    <property type="term" value="C:cytoplasm"/>
    <property type="evidence" value="ECO:0007669"/>
    <property type="project" value="UniProtKB-SubCell"/>
</dbReference>
<dbReference type="EMBL" id="QSCI01000017">
    <property type="protein sequence ID" value="RGX96226.1"/>
    <property type="molecule type" value="Genomic_DNA"/>
</dbReference>
<organism evidence="7 8">
    <name type="scientific">Segatella copri</name>
    <dbReference type="NCBI Taxonomy" id="165179"/>
    <lineage>
        <taxon>Bacteria</taxon>
        <taxon>Pseudomonadati</taxon>
        <taxon>Bacteroidota</taxon>
        <taxon>Bacteroidia</taxon>
        <taxon>Bacteroidales</taxon>
        <taxon>Prevotellaceae</taxon>
        <taxon>Segatella</taxon>
    </lineage>
</organism>
<dbReference type="PROSITE" id="PS50005">
    <property type="entry name" value="TPR"/>
    <property type="match status" value="1"/>
</dbReference>
<evidence type="ECO:0000256" key="2">
    <source>
        <dbReference type="ARBA" id="ARBA00022490"/>
    </source>
</evidence>
<comment type="subcellular location">
    <subcellularLocation>
        <location evidence="1">Cytoplasm</location>
    </subcellularLocation>
</comment>
<dbReference type="Pfam" id="PF13181">
    <property type="entry name" value="TPR_8"/>
    <property type="match status" value="1"/>
</dbReference>
<keyword evidence="4 6" id="KW-0802">TPR repeat</keyword>
<accession>A0AA92UMD9</accession>
<dbReference type="SMART" id="SM00028">
    <property type="entry name" value="TPR"/>
    <property type="match status" value="6"/>
</dbReference>
<gene>
    <name evidence="7" type="ORF">DXA63_05915</name>
</gene>
<proteinExistence type="inferred from homology"/>
<sequence length="560" mass="65599">MRTSLIGRYTELLMLVEWLNTVKLPIFKYKTSNFVFYKMLEYRMKQLFLSILFIFVCNSTFAQVDWVHYADSLEQISLHHDLDYQAILNYMNKNASKRPTEDLERSSYLCLYGSSLYNLEKFKDAIPYLKEYIPLKQKLHQIDVDLMEAYSALGKCYLSLDSLDLAEKYCRQGVVYFDGLSDSIGIYDRYELYKNLTSIYVKKGDVDLVRDMHRETQKWWAAFCLDGHPDMKQKVENYNNILEEVQRQEFNEDTISVNYIAKLSALGLALSNLSVFDEAKYELDCAFYKANKYFNQQIPELKPAYEGLYQYYLFSQDYQGLIGFLPALANYFKGDDDNLKYQAPHVYMNLGTFFAQENNPQQAYTFYNLAYQYMEENDEQENMVEIEKSCLIRMAQATTAMQETSRTLEIVQVLEKILTPKDTLCNILCSYQKGLAYLALQQYDLAVDIFTNKKMSLIRSTFGVNHPFYLDYLNELGVAYLWAGKLNEAIAEFKEAISIADSTKQERDLYLYYHNLGRAIMLTNDKQNALKLLKISEKLQKEQFGNVMENTTNYINECMK</sequence>
<evidence type="ECO:0000256" key="4">
    <source>
        <dbReference type="ARBA" id="ARBA00022803"/>
    </source>
</evidence>
<evidence type="ECO:0000256" key="6">
    <source>
        <dbReference type="PROSITE-ProRule" id="PRU00339"/>
    </source>
</evidence>
<keyword evidence="2" id="KW-0963">Cytoplasm</keyword>
<reference evidence="7 8" key="1">
    <citation type="submission" date="2018-08" db="EMBL/GenBank/DDBJ databases">
        <title>A genome reference for cultivated species of the human gut microbiota.</title>
        <authorList>
            <person name="Zou Y."/>
            <person name="Xue W."/>
            <person name="Luo G."/>
        </authorList>
    </citation>
    <scope>NUCLEOTIDE SEQUENCE [LARGE SCALE GENOMIC DNA]</scope>
    <source>
        <strain evidence="7 8">OF03-3</strain>
    </source>
</reference>
<evidence type="ECO:0000256" key="5">
    <source>
        <dbReference type="ARBA" id="ARBA00038253"/>
    </source>
</evidence>
<evidence type="ECO:0000313" key="7">
    <source>
        <dbReference type="EMBL" id="RGX96226.1"/>
    </source>
</evidence>
<name>A0AA92UMD9_9BACT</name>
<protein>
    <submittedName>
        <fullName evidence="7">Tetratricopeptide repeat protein</fullName>
    </submittedName>
</protein>
<dbReference type="SUPFAM" id="SSF48452">
    <property type="entry name" value="TPR-like"/>
    <property type="match status" value="2"/>
</dbReference>
<dbReference type="InterPro" id="IPR051476">
    <property type="entry name" value="Bac_ResReg_Asp_Phosphatase"/>
</dbReference>
<dbReference type="AlphaFoldDB" id="A0AA92UMD9"/>
<comment type="similarity">
    <text evidence="5">Belongs to the Rap family.</text>
</comment>